<dbReference type="InterPro" id="IPR009011">
    <property type="entry name" value="Man6P_isomerase_rcpt-bd_dom_sf"/>
</dbReference>
<keyword evidence="2" id="KW-1015">Disulfide bond</keyword>
<sequence length="829" mass="90571">MRNVAWIFIVILAAGTVLAQDANTCTTKDSKGNSYDLNPLKHTSSETDWTFHDPDSSMEFRLNICGELQEKNTGLMHPEGVGAFTKERSESKGYSIGQYSEKPFFRGDKLMLKYTEGQACPRDSNAKRSTLVSFICDRGVSDMNKLKIAITGSSGARLQRAPYAKKALLEYGRQYGRLVVKAGPPFDETNAGAEIDTADDAGKAIADNADAVSSDDGEEDDVDNEWAGDNDKSVDEFGEPVSVSDDADEEMADKDDEEVSDKEMAVEDNVDWGSEDNELEPSAEELNDSADEDNTEDPFAKEDIEDAAEGSSELEDEKDSFALGSEDDETTTPEAEPSDEEDSFDAGTEDEETTTSETEPTDDLDPFAMDAEDEEDTGSSTEDLVEEDPLASEDDDMEPTSSESEETDDADAFAVNDKDDVGKVAAGDPEENEFGYDENESSTPTENVAGADDDTEGATEETETTETLETSDAEDSEFPEKYPTTGLDDDQVDNNTEESISPEEILTADEDNDPEEEINDDGTIEVEDDSSDNNEIDDDQNETSDKDDDFETTEDDLTEDGFDKTVSDDDDDDEMDEDNGDDAAVDTEVADEAPENPNAGDETSEDPDDPTGASVDDEPSEEDSTSIGHGDQDETKLDKVQQEDPDVQPAAGHTTHGTSETVQDDMDTDTAYPGANDNGYDYTQYGSTYGSSHVQYQGAILIAAVGVVGLFMVKRSRETIIQGVQKLSGRQSDQGQYSHLPLNATGKLQFLSDKNVDTPNHNLSNTTSEWAVDMSNAIDHDHQDESKPSRGMKLSHSKKASQTNSIPLKPVQDRKSQEWADWKEDEEDW</sequence>
<accession>A0A8H7U974</accession>
<feature type="region of interest" description="Disordered" evidence="3">
    <location>
        <begin position="780"/>
        <end position="829"/>
    </location>
</feature>
<feature type="compositionally biased region" description="Acidic residues" evidence="3">
    <location>
        <begin position="506"/>
        <end position="560"/>
    </location>
</feature>
<feature type="compositionally biased region" description="Acidic residues" evidence="3">
    <location>
        <begin position="245"/>
        <end position="296"/>
    </location>
</feature>
<protein>
    <recommendedName>
        <fullName evidence="5">MRH domain-containing protein</fullName>
    </recommendedName>
</protein>
<feature type="compositionally biased region" description="Acidic residues" evidence="3">
    <location>
        <begin position="602"/>
        <end position="624"/>
    </location>
</feature>
<dbReference type="InterPro" id="IPR044865">
    <property type="entry name" value="MRH_dom"/>
</dbReference>
<feature type="compositionally biased region" description="Acidic residues" evidence="3">
    <location>
        <begin position="451"/>
        <end position="477"/>
    </location>
</feature>
<dbReference type="Gene3D" id="2.70.130.10">
    <property type="entry name" value="Mannose-6-phosphate receptor binding domain"/>
    <property type="match status" value="1"/>
</dbReference>
<evidence type="ECO:0000256" key="1">
    <source>
        <dbReference type="ARBA" id="ARBA00022729"/>
    </source>
</evidence>
<dbReference type="PROSITE" id="PS51914">
    <property type="entry name" value="MRH"/>
    <property type="match status" value="1"/>
</dbReference>
<evidence type="ECO:0000313" key="7">
    <source>
        <dbReference type="Proteomes" id="UP000654370"/>
    </source>
</evidence>
<proteinExistence type="predicted"/>
<comment type="caution">
    <text evidence="6">The sequence shown here is derived from an EMBL/GenBank/DDBJ whole genome shotgun (WGS) entry which is preliminary data.</text>
</comment>
<feature type="domain" description="MRH" evidence="5">
    <location>
        <begin position="23"/>
        <end position="158"/>
    </location>
</feature>
<feature type="compositionally biased region" description="Basic and acidic residues" evidence="3">
    <location>
        <begin position="630"/>
        <end position="642"/>
    </location>
</feature>
<reference evidence="6" key="1">
    <citation type="submission" date="2020-12" db="EMBL/GenBank/DDBJ databases">
        <title>Metabolic potential, ecology and presence of endohyphal bacteria is reflected in genomic diversity of Mucoromycotina.</title>
        <authorList>
            <person name="Muszewska A."/>
            <person name="Okrasinska A."/>
            <person name="Steczkiewicz K."/>
            <person name="Drgas O."/>
            <person name="Orlowska M."/>
            <person name="Perlinska-Lenart U."/>
            <person name="Aleksandrzak-Piekarczyk T."/>
            <person name="Szatraj K."/>
            <person name="Zielenkiewicz U."/>
            <person name="Pilsyk S."/>
            <person name="Malc E."/>
            <person name="Mieczkowski P."/>
            <person name="Kruszewska J.S."/>
            <person name="Biernat P."/>
            <person name="Pawlowska J."/>
        </authorList>
    </citation>
    <scope>NUCLEOTIDE SEQUENCE</scope>
    <source>
        <strain evidence="6">WA0000067209</strain>
    </source>
</reference>
<dbReference type="InterPro" id="IPR000479">
    <property type="entry name" value="CIMR_rpt"/>
</dbReference>
<evidence type="ECO:0000256" key="2">
    <source>
        <dbReference type="ARBA" id="ARBA00023157"/>
    </source>
</evidence>
<name>A0A8H7U974_MORIS</name>
<organism evidence="6 7">
    <name type="scientific">Mortierella isabellina</name>
    <name type="common">Filamentous fungus</name>
    <name type="synonym">Umbelopsis isabellina</name>
    <dbReference type="NCBI Taxonomy" id="91625"/>
    <lineage>
        <taxon>Eukaryota</taxon>
        <taxon>Fungi</taxon>
        <taxon>Fungi incertae sedis</taxon>
        <taxon>Mucoromycota</taxon>
        <taxon>Mucoromycotina</taxon>
        <taxon>Umbelopsidomycetes</taxon>
        <taxon>Umbelopsidales</taxon>
        <taxon>Umbelopsidaceae</taxon>
        <taxon>Umbelopsis</taxon>
    </lineage>
</organism>
<dbReference type="AlphaFoldDB" id="A0A8H7U974"/>
<evidence type="ECO:0000256" key="4">
    <source>
        <dbReference type="SAM" id="SignalP"/>
    </source>
</evidence>
<dbReference type="OrthoDB" id="4504960at2759"/>
<evidence type="ECO:0000313" key="6">
    <source>
        <dbReference type="EMBL" id="KAG2174335.1"/>
    </source>
</evidence>
<evidence type="ECO:0000256" key="3">
    <source>
        <dbReference type="SAM" id="MobiDB-lite"/>
    </source>
</evidence>
<dbReference type="Proteomes" id="UP000654370">
    <property type="component" value="Unassembled WGS sequence"/>
</dbReference>
<dbReference type="GO" id="GO:0005537">
    <property type="term" value="F:D-mannose binding"/>
    <property type="evidence" value="ECO:0007669"/>
    <property type="project" value="InterPro"/>
</dbReference>
<feature type="compositionally biased region" description="Acidic residues" evidence="3">
    <location>
        <begin position="213"/>
        <end position="228"/>
    </location>
</feature>
<feature type="compositionally biased region" description="Basic and acidic residues" evidence="3">
    <location>
        <begin position="811"/>
        <end position="822"/>
    </location>
</feature>
<keyword evidence="1 4" id="KW-0732">Signal</keyword>
<feature type="compositionally biased region" description="Acidic residues" evidence="3">
    <location>
        <begin position="325"/>
        <end position="411"/>
    </location>
</feature>
<keyword evidence="7" id="KW-1185">Reference proteome</keyword>
<feature type="compositionally biased region" description="Acidic residues" evidence="3">
    <location>
        <begin position="487"/>
        <end position="496"/>
    </location>
</feature>
<feature type="region of interest" description="Disordered" evidence="3">
    <location>
        <begin position="208"/>
        <end position="677"/>
    </location>
</feature>
<dbReference type="EMBL" id="JAEPQZ010000013">
    <property type="protein sequence ID" value="KAG2174335.1"/>
    <property type="molecule type" value="Genomic_DNA"/>
</dbReference>
<feature type="chain" id="PRO_5034458101" description="MRH domain-containing protein" evidence="4">
    <location>
        <begin position="20"/>
        <end position="829"/>
    </location>
</feature>
<dbReference type="GO" id="GO:0038023">
    <property type="term" value="F:signaling receptor activity"/>
    <property type="evidence" value="ECO:0007669"/>
    <property type="project" value="InterPro"/>
</dbReference>
<gene>
    <name evidence="6" type="ORF">INT43_004358</name>
</gene>
<dbReference type="SMART" id="SM01404">
    <property type="entry name" value="CIMR"/>
    <property type="match status" value="1"/>
</dbReference>
<feature type="compositionally biased region" description="Acidic residues" evidence="3">
    <location>
        <begin position="303"/>
        <end position="318"/>
    </location>
</feature>
<dbReference type="SUPFAM" id="SSF50911">
    <property type="entry name" value="Mannose 6-phosphate receptor domain"/>
    <property type="match status" value="1"/>
</dbReference>
<feature type="compositionally biased region" description="Acidic residues" evidence="3">
    <location>
        <begin position="568"/>
        <end position="594"/>
    </location>
</feature>
<feature type="compositionally biased region" description="Acidic residues" evidence="3">
    <location>
        <begin position="428"/>
        <end position="440"/>
    </location>
</feature>
<dbReference type="Pfam" id="PF00878">
    <property type="entry name" value="CIMR"/>
    <property type="match status" value="1"/>
</dbReference>
<evidence type="ECO:0000259" key="5">
    <source>
        <dbReference type="PROSITE" id="PS51914"/>
    </source>
</evidence>
<feature type="signal peptide" evidence="4">
    <location>
        <begin position="1"/>
        <end position="19"/>
    </location>
</feature>